<dbReference type="RefSeq" id="WP_013280605.1">
    <property type="nucleotide sequence ID" value="NC_014387.1"/>
</dbReference>
<dbReference type="Pfam" id="PF00571">
    <property type="entry name" value="CBS"/>
    <property type="match status" value="2"/>
</dbReference>
<dbReference type="GO" id="GO:0050660">
    <property type="term" value="F:flavin adenine dinucleotide binding"/>
    <property type="evidence" value="ECO:0007669"/>
    <property type="project" value="InterPro"/>
</dbReference>
<proteinExistence type="inferred from homology"/>
<evidence type="ECO:0000256" key="9">
    <source>
        <dbReference type="PROSITE-ProRule" id="PRU00703"/>
    </source>
</evidence>
<dbReference type="InterPro" id="IPR005170">
    <property type="entry name" value="Transptr-assoc_dom"/>
</dbReference>
<dbReference type="AlphaFoldDB" id="E0S2C6"/>
<evidence type="ECO:0000256" key="3">
    <source>
        <dbReference type="ARBA" id="ARBA00022475"/>
    </source>
</evidence>
<evidence type="ECO:0000259" key="11">
    <source>
        <dbReference type="PROSITE" id="PS51371"/>
    </source>
</evidence>
<organism evidence="12 13">
    <name type="scientific">Butyrivibrio proteoclasticus (strain ATCC 51982 / DSM 14932 / B316)</name>
    <name type="common">Clostridium proteoclasticum</name>
    <dbReference type="NCBI Taxonomy" id="515622"/>
    <lineage>
        <taxon>Bacteria</taxon>
        <taxon>Bacillati</taxon>
        <taxon>Bacillota</taxon>
        <taxon>Clostridia</taxon>
        <taxon>Lachnospirales</taxon>
        <taxon>Lachnospiraceae</taxon>
        <taxon>Butyrivibrio</taxon>
    </lineage>
</organism>
<keyword evidence="13" id="KW-1185">Reference proteome</keyword>
<comment type="subcellular location">
    <subcellularLocation>
        <location evidence="1">Cell membrane</location>
        <topology evidence="1">Multi-pass membrane protein</topology>
    </subcellularLocation>
</comment>
<dbReference type="SMART" id="SM01091">
    <property type="entry name" value="CorC_HlyC"/>
    <property type="match status" value="1"/>
</dbReference>
<keyword evidence="3" id="KW-1003">Cell membrane</keyword>
<accession>E0S2C6</accession>
<evidence type="ECO:0000313" key="12">
    <source>
        <dbReference type="EMBL" id="ADL33951.1"/>
    </source>
</evidence>
<keyword evidence="4 10" id="KW-0812">Transmembrane</keyword>
<sequence length="455" mass="51693">MDEGLPSVSILIFFIILIMDVLVHGFGVALGHVREEEIEKKVLENKEQLSAKILKAIKDDARLIKCIQYFNIVVNMILGGIVVINISGAFVSAMDKNMTTTWYSHGVIYLCTGLIISFLIMCFGVLIPRKLSARYPEQWIYVCFYPVNIILGICYPFVFISNALSSGLLYLFGIRGETDESDVTEEEIKSMVSEGQEQGVLQETEADMITNIFEFSDKEARDIMTNRKAMVAIDANMSLKEAVGFMMDTNNSRFPVYLDDIDHIIGIMHIRDAMKKLSEETDEELPIRKIKGILRQPKFVPETRNIDSLFHSMQSTKTQMVIIIDEYGQTAGLVTMEDILEEIVGNIMDEYDEDENFIKPTKNSGEYLVEGTTPLEVLEKRFKISFGESEFETLNGYMISQLDRIPEADEEFSTTVDGYSFKILSVDNHMVQSVQVNKLPDEEIVQEEKELEIAN</sequence>
<keyword evidence="5" id="KW-0677">Repeat</keyword>
<dbReference type="InterPro" id="IPR016169">
    <property type="entry name" value="FAD-bd_PCMH_sub2"/>
</dbReference>
<keyword evidence="6 10" id="KW-1133">Transmembrane helix</keyword>
<evidence type="ECO:0000256" key="5">
    <source>
        <dbReference type="ARBA" id="ARBA00022737"/>
    </source>
</evidence>
<keyword evidence="8 10" id="KW-0472">Membrane</keyword>
<keyword evidence="7 9" id="KW-0129">CBS domain</keyword>
<dbReference type="KEGG" id="bpb:bpr_I1212"/>
<protein>
    <recommendedName>
        <fullName evidence="11">CBS domain-containing protein</fullName>
    </recommendedName>
</protein>
<dbReference type="InterPro" id="IPR000644">
    <property type="entry name" value="CBS_dom"/>
</dbReference>
<dbReference type="Gene3D" id="3.30.465.10">
    <property type="match status" value="1"/>
</dbReference>
<dbReference type="InterPro" id="IPR036318">
    <property type="entry name" value="FAD-bd_PCMH-like_sf"/>
</dbReference>
<dbReference type="Pfam" id="PF01595">
    <property type="entry name" value="CNNM"/>
    <property type="match status" value="1"/>
</dbReference>
<dbReference type="CDD" id="cd04590">
    <property type="entry name" value="CBS_pair_CorC_HlyC_assoc"/>
    <property type="match status" value="1"/>
</dbReference>
<feature type="domain" description="CBS" evidence="11">
    <location>
        <begin position="293"/>
        <end position="350"/>
    </location>
</feature>
<evidence type="ECO:0000256" key="7">
    <source>
        <dbReference type="ARBA" id="ARBA00023122"/>
    </source>
</evidence>
<evidence type="ECO:0000256" key="6">
    <source>
        <dbReference type="ARBA" id="ARBA00022989"/>
    </source>
</evidence>
<dbReference type="STRING" id="515622.bpr_I1212"/>
<feature type="transmembrane region" description="Helical" evidence="10">
    <location>
        <begin position="72"/>
        <end position="94"/>
    </location>
</feature>
<evidence type="ECO:0000256" key="1">
    <source>
        <dbReference type="ARBA" id="ARBA00004651"/>
    </source>
</evidence>
<evidence type="ECO:0000313" key="13">
    <source>
        <dbReference type="Proteomes" id="UP000001299"/>
    </source>
</evidence>
<gene>
    <name evidence="12" type="ordered locus">bpr_I1212</name>
</gene>
<dbReference type="InterPro" id="IPR046342">
    <property type="entry name" value="CBS_dom_sf"/>
</dbReference>
<dbReference type="PANTHER" id="PTHR22777">
    <property type="entry name" value="HEMOLYSIN-RELATED"/>
    <property type="match status" value="1"/>
</dbReference>
<comment type="similarity">
    <text evidence="2">Belongs to the UPF0053 family.</text>
</comment>
<evidence type="ECO:0000256" key="10">
    <source>
        <dbReference type="SAM" id="Phobius"/>
    </source>
</evidence>
<feature type="domain" description="CBS" evidence="11">
    <location>
        <begin position="224"/>
        <end position="283"/>
    </location>
</feature>
<evidence type="ECO:0000256" key="2">
    <source>
        <dbReference type="ARBA" id="ARBA00006337"/>
    </source>
</evidence>
<name>E0S2C6_BUTPB</name>
<dbReference type="GO" id="GO:0005886">
    <property type="term" value="C:plasma membrane"/>
    <property type="evidence" value="ECO:0007669"/>
    <property type="project" value="UniProtKB-SubCell"/>
</dbReference>
<feature type="transmembrane region" description="Helical" evidence="10">
    <location>
        <begin position="139"/>
        <end position="158"/>
    </location>
</feature>
<dbReference type="SUPFAM" id="SSF54631">
    <property type="entry name" value="CBS-domain pair"/>
    <property type="match status" value="1"/>
</dbReference>
<dbReference type="FunFam" id="3.10.580.10:FF:000002">
    <property type="entry name" value="Magnesium/cobalt efflux protein CorC"/>
    <property type="match status" value="1"/>
</dbReference>
<dbReference type="PANTHER" id="PTHR22777:SF32">
    <property type="entry name" value="UPF0053 INNER MEMBRANE PROTEIN YFJD"/>
    <property type="match status" value="1"/>
</dbReference>
<dbReference type="Proteomes" id="UP000001299">
    <property type="component" value="Chromosome 1"/>
</dbReference>
<feature type="transmembrane region" description="Helical" evidence="10">
    <location>
        <begin position="106"/>
        <end position="127"/>
    </location>
</feature>
<feature type="transmembrane region" description="Helical" evidence="10">
    <location>
        <begin position="6"/>
        <end position="31"/>
    </location>
</feature>
<evidence type="ECO:0000256" key="8">
    <source>
        <dbReference type="ARBA" id="ARBA00023136"/>
    </source>
</evidence>
<dbReference type="EMBL" id="CP001810">
    <property type="protein sequence ID" value="ADL33951.1"/>
    <property type="molecule type" value="Genomic_DNA"/>
</dbReference>
<dbReference type="PROSITE" id="PS51371">
    <property type="entry name" value="CBS"/>
    <property type="match status" value="2"/>
</dbReference>
<dbReference type="Pfam" id="PF03471">
    <property type="entry name" value="CorC_HlyC"/>
    <property type="match status" value="1"/>
</dbReference>
<dbReference type="HOGENOM" id="CLU_015237_4_2_9"/>
<dbReference type="InterPro" id="IPR044751">
    <property type="entry name" value="Ion_transp-like_CBS"/>
</dbReference>
<evidence type="ECO:0000256" key="4">
    <source>
        <dbReference type="ARBA" id="ARBA00022692"/>
    </source>
</evidence>
<dbReference type="Gene3D" id="3.10.580.10">
    <property type="entry name" value="CBS-domain"/>
    <property type="match status" value="1"/>
</dbReference>
<reference evidence="12 13" key="1">
    <citation type="journal article" date="2010" name="PLoS ONE">
        <title>The glycobiome of the rumen bacterium Butyrivibrio proteoclasticus B316(T) highlights adaptation to a polysaccharide-rich environment.</title>
        <authorList>
            <person name="Kelly W.J."/>
            <person name="Leahy S.C."/>
            <person name="Altermann E."/>
            <person name="Yeoman C.J."/>
            <person name="Dunne J.C."/>
            <person name="Kong Z."/>
            <person name="Pacheco D.M."/>
            <person name="Li D."/>
            <person name="Noel S.J."/>
            <person name="Moon C.D."/>
            <person name="Cookson A.L."/>
            <person name="Attwood G.T."/>
        </authorList>
    </citation>
    <scope>NUCLEOTIDE SEQUENCE [LARGE SCALE GENOMIC DNA]</scope>
    <source>
        <strain evidence="13">ATCC 51982 / DSM 14932 / B316</strain>
    </source>
</reference>
<dbReference type="InterPro" id="IPR002550">
    <property type="entry name" value="CNNM"/>
</dbReference>
<dbReference type="SUPFAM" id="SSF56176">
    <property type="entry name" value="FAD-binding/transporter-associated domain-like"/>
    <property type="match status" value="1"/>
</dbReference>
<dbReference type="eggNOG" id="COG1253">
    <property type="taxonomic scope" value="Bacteria"/>
</dbReference>